<dbReference type="WBParaSite" id="TCLT_0001052201-mRNA-1">
    <property type="protein sequence ID" value="TCLT_0001052201-mRNA-1"/>
    <property type="gene ID" value="TCLT_0001052201"/>
</dbReference>
<evidence type="ECO:0000313" key="3">
    <source>
        <dbReference type="WBParaSite" id="TCLT_0001052201-mRNA-1"/>
    </source>
</evidence>
<accession>A0A0N5DBG0</accession>
<protein>
    <submittedName>
        <fullName evidence="3">HYLS1_C domain-containing protein</fullName>
    </submittedName>
</protein>
<dbReference type="AlphaFoldDB" id="A0A0N5DBG0"/>
<evidence type="ECO:0000313" key="1">
    <source>
        <dbReference type="EMBL" id="VDN08209.1"/>
    </source>
</evidence>
<dbReference type="OrthoDB" id="5803645at2759"/>
<keyword evidence="2" id="KW-1185">Reference proteome</keyword>
<evidence type="ECO:0000313" key="2">
    <source>
        <dbReference type="Proteomes" id="UP000276776"/>
    </source>
</evidence>
<gene>
    <name evidence="1" type="ORF">TCLT_LOCUS10511</name>
</gene>
<proteinExistence type="predicted"/>
<dbReference type="Proteomes" id="UP000276776">
    <property type="component" value="Unassembled WGS sequence"/>
</dbReference>
<dbReference type="EMBL" id="UYYF01005149">
    <property type="protein sequence ID" value="VDN08209.1"/>
    <property type="molecule type" value="Genomic_DNA"/>
</dbReference>
<reference evidence="1 2" key="2">
    <citation type="submission" date="2018-11" db="EMBL/GenBank/DDBJ databases">
        <authorList>
            <consortium name="Pathogen Informatics"/>
        </authorList>
    </citation>
    <scope>NUCLEOTIDE SEQUENCE [LARGE SCALE GENOMIC DNA]</scope>
</reference>
<name>A0A0N5DBG0_THECL</name>
<dbReference type="OMA" id="KYPMMVP"/>
<sequence length="281" mass="32379">MTSSEREKREEIAWKFRESKEFDLNAGRNAFRSDTSHEDCNNADVILRRNMAMRSFMESVDSDFPPAPELPPSLNIDLQYPEEAMKKSETTETIIERKPKSSIHETISGTQKYPMMVPGPGHVDAEQELHVSLLQQDDEGSESDIEISTAMINKPTNMLHSRNVEPDVDHKFLRRVYSVSALERPRPTTPTSWCAIENYVESNVKSDDNSHVSFKLTPKTKQKIHVSIPNQNERKSRTTPLHDYDRDILEEDPRYRNVAPPKPVIHRWASTEWESFLDSGK</sequence>
<reference evidence="3" key="1">
    <citation type="submission" date="2017-02" db="UniProtKB">
        <authorList>
            <consortium name="WormBaseParasite"/>
        </authorList>
    </citation>
    <scope>IDENTIFICATION</scope>
</reference>
<organism evidence="3">
    <name type="scientific">Thelazia callipaeda</name>
    <name type="common">Oriental eyeworm</name>
    <name type="synonym">Parasitic nematode</name>
    <dbReference type="NCBI Taxonomy" id="103827"/>
    <lineage>
        <taxon>Eukaryota</taxon>
        <taxon>Metazoa</taxon>
        <taxon>Ecdysozoa</taxon>
        <taxon>Nematoda</taxon>
        <taxon>Chromadorea</taxon>
        <taxon>Rhabditida</taxon>
        <taxon>Spirurina</taxon>
        <taxon>Spiruromorpha</taxon>
        <taxon>Thelazioidea</taxon>
        <taxon>Thelaziidae</taxon>
        <taxon>Thelazia</taxon>
    </lineage>
</organism>
<dbReference type="STRING" id="103827.A0A0N5DBG0"/>